<protein>
    <submittedName>
        <fullName evidence="3">HugZ family protein</fullName>
    </submittedName>
</protein>
<name>A0A5D4GMH0_9HYPH</name>
<accession>A0A5D4GMH0</accession>
<dbReference type="Gene3D" id="2.30.110.10">
    <property type="entry name" value="Electron Transport, Fmn-binding Protein, Chain A"/>
    <property type="match status" value="1"/>
</dbReference>
<keyword evidence="4" id="KW-1185">Reference proteome</keyword>
<dbReference type="Pfam" id="PF10615">
    <property type="entry name" value="DUF2470"/>
    <property type="match status" value="1"/>
</dbReference>
<dbReference type="InterPro" id="IPR037119">
    <property type="entry name" value="Haem_oxidase_HugZ-like_sf"/>
</dbReference>
<dbReference type="OrthoDB" id="9814594at2"/>
<dbReference type="InterPro" id="IPR019595">
    <property type="entry name" value="DUF2470"/>
</dbReference>
<reference evidence="3 4" key="1">
    <citation type="submission" date="2019-08" db="EMBL/GenBank/DDBJ databases">
        <authorList>
            <person name="Seo Y.L."/>
        </authorList>
    </citation>
    <scope>NUCLEOTIDE SEQUENCE [LARGE SCALE GENOMIC DNA]</scope>
    <source>
        <strain evidence="3 4">MaA-C15</strain>
    </source>
</reference>
<proteinExistence type="predicted"/>
<evidence type="ECO:0000313" key="4">
    <source>
        <dbReference type="Proteomes" id="UP000323258"/>
    </source>
</evidence>
<dbReference type="Proteomes" id="UP000323258">
    <property type="component" value="Unassembled WGS sequence"/>
</dbReference>
<dbReference type="GO" id="GO:0005737">
    <property type="term" value="C:cytoplasm"/>
    <property type="evidence" value="ECO:0007669"/>
    <property type="project" value="UniProtKB-ARBA"/>
</dbReference>
<dbReference type="Gene3D" id="3.20.180.10">
    <property type="entry name" value="PNP-oxidase-like"/>
    <property type="match status" value="1"/>
</dbReference>
<evidence type="ECO:0000259" key="2">
    <source>
        <dbReference type="Pfam" id="PF10615"/>
    </source>
</evidence>
<dbReference type="EMBL" id="VSZS01000067">
    <property type="protein sequence ID" value="TYR30026.1"/>
    <property type="molecule type" value="Genomic_DNA"/>
</dbReference>
<dbReference type="PANTHER" id="PTHR13343">
    <property type="entry name" value="CREG1 PROTEIN"/>
    <property type="match status" value="1"/>
</dbReference>
<feature type="domain" description="DUF2470" evidence="2">
    <location>
        <begin position="175"/>
        <end position="246"/>
    </location>
</feature>
<sequence length="259" mass="27636">MEEQKKDVLREPDGEAVRLARTLLRASRYGALAVLNLQSGAPMASRVAVASDHDGAPLILVSALSAHTGGLEADPRCSLLLGEPGKGDPLAHARITLACLAEKITKDDPRHARIKWRFLSHNPKSKLYAGLGDFSFFRLEPQAASLNGGFGKAYALPASDLLTAGTHLDAIAAAEQGAVAHMNDDHADAIANYAAWFGKATEPAEWVMTGIDADGFDIAAGDRIMRIFFETPLADAQDMHKTLVAMAIEARRSLSQAKA</sequence>
<dbReference type="Pfam" id="PF01243">
    <property type="entry name" value="PNPOx_N"/>
    <property type="match status" value="1"/>
</dbReference>
<dbReference type="InterPro" id="IPR012349">
    <property type="entry name" value="Split_barrel_FMN-bd"/>
</dbReference>
<comment type="caution">
    <text evidence="3">The sequence shown here is derived from an EMBL/GenBank/DDBJ whole genome shotgun (WGS) entry which is preliminary data.</text>
</comment>
<dbReference type="AlphaFoldDB" id="A0A5D4GMH0"/>
<dbReference type="SUPFAM" id="SSF50475">
    <property type="entry name" value="FMN-binding split barrel"/>
    <property type="match status" value="1"/>
</dbReference>
<organism evidence="3 4">
    <name type="scientific">Neoaquamicrobium microcysteis</name>
    <dbReference type="NCBI Taxonomy" id="2682781"/>
    <lineage>
        <taxon>Bacteria</taxon>
        <taxon>Pseudomonadati</taxon>
        <taxon>Pseudomonadota</taxon>
        <taxon>Alphaproteobacteria</taxon>
        <taxon>Hyphomicrobiales</taxon>
        <taxon>Phyllobacteriaceae</taxon>
        <taxon>Neoaquamicrobium</taxon>
    </lineage>
</organism>
<feature type="domain" description="Pyridoxamine 5'-phosphate oxidase N-terminal" evidence="1">
    <location>
        <begin position="20"/>
        <end position="144"/>
    </location>
</feature>
<evidence type="ECO:0000259" key="1">
    <source>
        <dbReference type="Pfam" id="PF01243"/>
    </source>
</evidence>
<gene>
    <name evidence="3" type="ORF">FY036_19195</name>
</gene>
<reference evidence="3 4" key="2">
    <citation type="submission" date="2019-09" db="EMBL/GenBank/DDBJ databases">
        <title>Mesorhizobium sp. MaA-C15 isolated from Microcystis aeruginosa.</title>
        <authorList>
            <person name="Jeong S.E."/>
            <person name="Jin H.M."/>
            <person name="Jeon C.O."/>
        </authorList>
    </citation>
    <scope>NUCLEOTIDE SEQUENCE [LARGE SCALE GENOMIC DNA]</scope>
    <source>
        <strain evidence="3 4">MaA-C15</strain>
    </source>
</reference>
<dbReference type="PANTHER" id="PTHR13343:SF17">
    <property type="entry name" value="CELLULAR REPRESSOR OF E1A-STIMULATED GENES, ISOFORM A"/>
    <property type="match status" value="1"/>
</dbReference>
<dbReference type="InterPro" id="IPR011576">
    <property type="entry name" value="Pyridox_Oxase_N"/>
</dbReference>
<evidence type="ECO:0000313" key="3">
    <source>
        <dbReference type="EMBL" id="TYR30026.1"/>
    </source>
</evidence>
<dbReference type="RefSeq" id="WP_148916384.1">
    <property type="nucleotide sequence ID" value="NZ_VSZS01000067.1"/>
</dbReference>